<feature type="chain" id="PRO_5046576292" description="Cyanovirin-N domain-containing protein" evidence="1">
    <location>
        <begin position="28"/>
        <end position="114"/>
    </location>
</feature>
<evidence type="ECO:0000313" key="3">
    <source>
        <dbReference type="Proteomes" id="UP001323405"/>
    </source>
</evidence>
<evidence type="ECO:0000256" key="1">
    <source>
        <dbReference type="SAM" id="SignalP"/>
    </source>
</evidence>
<evidence type="ECO:0000313" key="2">
    <source>
        <dbReference type="EMBL" id="KAK4659165.1"/>
    </source>
</evidence>
<keyword evidence="1" id="KW-0732">Signal</keyword>
<organism evidence="2 3">
    <name type="scientific">Podospora pseudocomata</name>
    <dbReference type="NCBI Taxonomy" id="2093779"/>
    <lineage>
        <taxon>Eukaryota</taxon>
        <taxon>Fungi</taxon>
        <taxon>Dikarya</taxon>
        <taxon>Ascomycota</taxon>
        <taxon>Pezizomycotina</taxon>
        <taxon>Sordariomycetes</taxon>
        <taxon>Sordariomycetidae</taxon>
        <taxon>Sordariales</taxon>
        <taxon>Podosporaceae</taxon>
        <taxon>Podospora</taxon>
    </lineage>
</organism>
<dbReference type="EMBL" id="JAFFHA010000001">
    <property type="protein sequence ID" value="KAK4659165.1"/>
    <property type="molecule type" value="Genomic_DNA"/>
</dbReference>
<feature type="signal peptide" evidence="1">
    <location>
        <begin position="1"/>
        <end position="27"/>
    </location>
</feature>
<gene>
    <name evidence="2" type="ORF">QC762_107797</name>
</gene>
<comment type="caution">
    <text evidence="2">The sequence shown here is derived from an EMBL/GenBank/DDBJ whole genome shotgun (WGS) entry which is preliminary data.</text>
</comment>
<keyword evidence="3" id="KW-1185">Reference proteome</keyword>
<accession>A0ABR0GTS9</accession>
<dbReference type="GeneID" id="87905095"/>
<reference evidence="2 3" key="1">
    <citation type="journal article" date="2023" name="bioRxiv">
        <title>High-quality genome assemblies of four members of thePodospora anserinaspecies complex.</title>
        <authorList>
            <person name="Ament-Velasquez S.L."/>
            <person name="Vogan A.A."/>
            <person name="Wallerman O."/>
            <person name="Hartmann F."/>
            <person name="Gautier V."/>
            <person name="Silar P."/>
            <person name="Giraud T."/>
            <person name="Johannesson H."/>
        </authorList>
    </citation>
    <scope>NUCLEOTIDE SEQUENCE [LARGE SCALE GENOMIC DNA]</scope>
    <source>
        <strain evidence="2 3">CBS 415.72m</strain>
    </source>
</reference>
<sequence length="114" mass="12106">MIKHYSNIMNFILTLSILATLATLATASPAPAPASALYGCTEGLNYCGHTLLNMGWSRDNIIDDCSGRPDWLTANSVDNVLFHCTSGDYLTFIESCNAPGTCVDAGSGNSDYCS</sequence>
<dbReference type="Proteomes" id="UP001323405">
    <property type="component" value="Unassembled WGS sequence"/>
</dbReference>
<proteinExistence type="predicted"/>
<dbReference type="RefSeq" id="XP_062748136.1">
    <property type="nucleotide sequence ID" value="XM_062885188.1"/>
</dbReference>
<evidence type="ECO:0008006" key="4">
    <source>
        <dbReference type="Google" id="ProtNLM"/>
    </source>
</evidence>
<protein>
    <recommendedName>
        <fullName evidence="4">Cyanovirin-N domain-containing protein</fullName>
    </recommendedName>
</protein>
<name>A0ABR0GTS9_9PEZI</name>